<dbReference type="EMBL" id="ML991862">
    <property type="protein sequence ID" value="KAF2229494.1"/>
    <property type="molecule type" value="Genomic_DNA"/>
</dbReference>
<accession>A0A6A6GUQ5</accession>
<feature type="compositionally biased region" description="Basic residues" evidence="1">
    <location>
        <begin position="105"/>
        <end position="114"/>
    </location>
</feature>
<feature type="compositionally biased region" description="Low complexity" evidence="1">
    <location>
        <begin position="53"/>
        <end position="80"/>
    </location>
</feature>
<dbReference type="Proteomes" id="UP000800092">
    <property type="component" value="Unassembled WGS sequence"/>
</dbReference>
<protein>
    <submittedName>
        <fullName evidence="2">Uncharacterized protein</fullName>
    </submittedName>
</protein>
<feature type="region of interest" description="Disordered" evidence="1">
    <location>
        <begin position="1"/>
        <end position="121"/>
    </location>
</feature>
<keyword evidence="3" id="KW-1185">Reference proteome</keyword>
<proteinExistence type="predicted"/>
<organism evidence="2 3">
    <name type="scientific">Viridothelium virens</name>
    <name type="common">Speckled blister lichen</name>
    <name type="synonym">Trypethelium virens</name>
    <dbReference type="NCBI Taxonomy" id="1048519"/>
    <lineage>
        <taxon>Eukaryota</taxon>
        <taxon>Fungi</taxon>
        <taxon>Dikarya</taxon>
        <taxon>Ascomycota</taxon>
        <taxon>Pezizomycotina</taxon>
        <taxon>Dothideomycetes</taxon>
        <taxon>Dothideomycetes incertae sedis</taxon>
        <taxon>Trypetheliales</taxon>
        <taxon>Trypetheliaceae</taxon>
        <taxon>Viridothelium</taxon>
    </lineage>
</organism>
<evidence type="ECO:0000313" key="3">
    <source>
        <dbReference type="Proteomes" id="UP000800092"/>
    </source>
</evidence>
<name>A0A6A6GUQ5_VIRVR</name>
<reference evidence="2" key="1">
    <citation type="journal article" date="2020" name="Stud. Mycol.">
        <title>101 Dothideomycetes genomes: a test case for predicting lifestyles and emergence of pathogens.</title>
        <authorList>
            <person name="Haridas S."/>
            <person name="Albert R."/>
            <person name="Binder M."/>
            <person name="Bloem J."/>
            <person name="Labutti K."/>
            <person name="Salamov A."/>
            <person name="Andreopoulos B."/>
            <person name="Baker S."/>
            <person name="Barry K."/>
            <person name="Bills G."/>
            <person name="Bluhm B."/>
            <person name="Cannon C."/>
            <person name="Castanera R."/>
            <person name="Culley D."/>
            <person name="Daum C."/>
            <person name="Ezra D."/>
            <person name="Gonzalez J."/>
            <person name="Henrissat B."/>
            <person name="Kuo A."/>
            <person name="Liang C."/>
            <person name="Lipzen A."/>
            <person name="Lutzoni F."/>
            <person name="Magnuson J."/>
            <person name="Mondo S."/>
            <person name="Nolan M."/>
            <person name="Ohm R."/>
            <person name="Pangilinan J."/>
            <person name="Park H.-J."/>
            <person name="Ramirez L."/>
            <person name="Alfaro M."/>
            <person name="Sun H."/>
            <person name="Tritt A."/>
            <person name="Yoshinaga Y."/>
            <person name="Zwiers L.-H."/>
            <person name="Turgeon B."/>
            <person name="Goodwin S."/>
            <person name="Spatafora J."/>
            <person name="Crous P."/>
            <person name="Grigoriev I."/>
        </authorList>
    </citation>
    <scope>NUCLEOTIDE SEQUENCE</scope>
    <source>
        <strain evidence="2">Tuck. ex Michener</strain>
    </source>
</reference>
<gene>
    <name evidence="2" type="ORF">EV356DRAFT_386734</name>
</gene>
<evidence type="ECO:0000256" key="1">
    <source>
        <dbReference type="SAM" id="MobiDB-lite"/>
    </source>
</evidence>
<feature type="compositionally biased region" description="Low complexity" evidence="1">
    <location>
        <begin position="23"/>
        <end position="44"/>
    </location>
</feature>
<dbReference type="AlphaFoldDB" id="A0A6A6GUQ5"/>
<evidence type="ECO:0000313" key="2">
    <source>
        <dbReference type="EMBL" id="KAF2229494.1"/>
    </source>
</evidence>
<sequence length="168" mass="18417">MPYTTRSNRVVRPPARLIDELSASAAAPRTTSRRNTATRQNRATRPAERTSRSARSTATRSARTPARTQARAPARTQARAPAKRATKTAGSRPAKVQETKSARTGGRKGTRQKKSGTGECGYLSSSDQVTFQVINSLQVHPAVTRAFLKGRGGREEVRHRHHNDETCE</sequence>